<keyword evidence="2" id="KW-0560">Oxidoreductase</keyword>
<dbReference type="GeneID" id="63459794"/>
<dbReference type="SUPFAM" id="SSF51735">
    <property type="entry name" value="NAD(P)-binding Rossmann-fold domains"/>
    <property type="match status" value="1"/>
</dbReference>
<dbReference type="GO" id="GO:0008839">
    <property type="term" value="F:4-hydroxy-tetrahydrodipicolinate reductase"/>
    <property type="evidence" value="ECO:0007669"/>
    <property type="project" value="InterPro"/>
</dbReference>
<evidence type="ECO:0000256" key="1">
    <source>
        <dbReference type="ARBA" id="ARBA00022857"/>
    </source>
</evidence>
<evidence type="ECO:0000313" key="5">
    <source>
        <dbReference type="Proteomes" id="UP000242637"/>
    </source>
</evidence>
<dbReference type="Gene3D" id="3.40.50.720">
    <property type="entry name" value="NAD(P)-binding Rossmann-like Domain"/>
    <property type="match status" value="1"/>
</dbReference>
<gene>
    <name evidence="4" type="ORF">SAMEA4475696_01590</name>
</gene>
<dbReference type="EMBL" id="LT906453">
    <property type="protein sequence ID" value="SNV22634.1"/>
    <property type="molecule type" value="Genomic_DNA"/>
</dbReference>
<dbReference type="OrthoDB" id="4414717at2"/>
<evidence type="ECO:0000313" key="4">
    <source>
        <dbReference type="EMBL" id="SNV22634.1"/>
    </source>
</evidence>
<evidence type="ECO:0000259" key="3">
    <source>
        <dbReference type="Pfam" id="PF01113"/>
    </source>
</evidence>
<dbReference type="InterPro" id="IPR036291">
    <property type="entry name" value="NAD(P)-bd_dom_sf"/>
</dbReference>
<dbReference type="InterPro" id="IPR000846">
    <property type="entry name" value="DapB_N"/>
</dbReference>
<keyword evidence="1" id="KW-0521">NADP</keyword>
<reference evidence="4 5" key="1">
    <citation type="submission" date="2017-06" db="EMBL/GenBank/DDBJ databases">
        <authorList>
            <consortium name="Pathogen Informatics"/>
        </authorList>
    </citation>
    <scope>NUCLEOTIDE SEQUENCE [LARGE SCALE GENOMIC DNA]</scope>
    <source>
        <strain evidence="4 5">NCTC13039</strain>
    </source>
</reference>
<dbReference type="STRING" id="1121387.GCA_000429885_02256"/>
<dbReference type="PANTHER" id="PTHR43781">
    <property type="entry name" value="SACCHAROPINE DEHYDROGENASE"/>
    <property type="match status" value="1"/>
</dbReference>
<dbReference type="KEGG" id="dco:SAMEA4475696_1590"/>
<feature type="domain" description="Dihydrodipicolinate reductase N-terminal" evidence="3">
    <location>
        <begin position="6"/>
        <end position="103"/>
    </location>
</feature>
<name>A0A239VLU2_9MICO</name>
<dbReference type="Proteomes" id="UP000242637">
    <property type="component" value="Chromosome 1"/>
</dbReference>
<sequence length="367" mass="38115">MRRRAVGVIGASGDIGQRAVEALLRLGALTISDLTLAGRRVENIPAQLHGQATQRRALDVTDTTELARFAADHDVVLDVTGPAHQRALNSAAVISEHGAHVVAVGGPADARSVHNLHIREETTALFYAGAIPGASGIIPRALLQQCPTARTLEVLAGGVGAFTLAGAEDYLAGLAHGDVEPMAAWREGTVRSGAATRIEQVRLAEFTDPVSLFPYCDLEGQVVAQEHHLTEATWYSVMSGEGIAEVLQVAAGMGISAGAQRLRDASMALAAGRRVHVMMRARTEDQQLVLRAPGEAVLAGCVAAVAVNEILAGHVGAGAAIAAHALDPQRAVAALSIADQRITVTRSCVDGETTAEGTGVDMDEGEL</sequence>
<organism evidence="4 5">
    <name type="scientific">Dermatophilus congolensis</name>
    <dbReference type="NCBI Taxonomy" id="1863"/>
    <lineage>
        <taxon>Bacteria</taxon>
        <taxon>Bacillati</taxon>
        <taxon>Actinomycetota</taxon>
        <taxon>Actinomycetes</taxon>
        <taxon>Micrococcales</taxon>
        <taxon>Dermatophilaceae</taxon>
        <taxon>Dermatophilus</taxon>
    </lineage>
</organism>
<keyword evidence="5" id="KW-1185">Reference proteome</keyword>
<dbReference type="AlphaFoldDB" id="A0A239VLU2"/>
<dbReference type="GO" id="GO:0009089">
    <property type="term" value="P:lysine biosynthetic process via diaminopimelate"/>
    <property type="evidence" value="ECO:0007669"/>
    <property type="project" value="InterPro"/>
</dbReference>
<proteinExistence type="predicted"/>
<dbReference type="RefSeq" id="WP_028327773.1">
    <property type="nucleotide sequence ID" value="NZ_JAAFNI010000001.1"/>
</dbReference>
<evidence type="ECO:0000256" key="2">
    <source>
        <dbReference type="ARBA" id="ARBA00023002"/>
    </source>
</evidence>
<protein>
    <submittedName>
        <fullName evidence="4">Saccharopine dehydrogenase</fullName>
    </submittedName>
</protein>
<dbReference type="Pfam" id="PF01113">
    <property type="entry name" value="DapB_N"/>
    <property type="match status" value="1"/>
</dbReference>
<dbReference type="PANTHER" id="PTHR43781:SF1">
    <property type="entry name" value="SACCHAROPINE DEHYDROGENASE"/>
    <property type="match status" value="1"/>
</dbReference>
<accession>A0A239VLU2</accession>